<dbReference type="AlphaFoldDB" id="A0A7K0BUQ2"/>
<feature type="transmembrane region" description="Helical" evidence="1">
    <location>
        <begin position="65"/>
        <end position="88"/>
    </location>
</feature>
<sequence length="172" mass="18947">MAEEADAGRMRRVHPLRTLARKPVWRLVSLFLVLGSLGTFVMPVWDFATLLTIVYLVANGPGLLLIAWPVALGLVVVAILILALTGALVQNVPQVSMGPLRWSMVLYAASSVFWFLGFSYPWPIFGIFFFVKGGAATVLTAAALTRVRRLAWPARLLLAVHTVTAVCLWFIR</sequence>
<evidence type="ECO:0000313" key="2">
    <source>
        <dbReference type="EMBL" id="MQY04935.1"/>
    </source>
</evidence>
<accession>A0A7K0BUQ2</accession>
<feature type="transmembrane region" description="Helical" evidence="1">
    <location>
        <begin position="124"/>
        <end position="145"/>
    </location>
</feature>
<gene>
    <name evidence="2" type="ORF">ACRB68_29980</name>
</gene>
<organism evidence="2 3">
    <name type="scientific">Actinomadura macrotermitis</name>
    <dbReference type="NCBI Taxonomy" id="2585200"/>
    <lineage>
        <taxon>Bacteria</taxon>
        <taxon>Bacillati</taxon>
        <taxon>Actinomycetota</taxon>
        <taxon>Actinomycetes</taxon>
        <taxon>Streptosporangiales</taxon>
        <taxon>Thermomonosporaceae</taxon>
        <taxon>Actinomadura</taxon>
    </lineage>
</organism>
<keyword evidence="1" id="KW-0812">Transmembrane</keyword>
<feature type="transmembrane region" description="Helical" evidence="1">
    <location>
        <begin position="24"/>
        <end position="45"/>
    </location>
</feature>
<feature type="transmembrane region" description="Helical" evidence="1">
    <location>
        <begin position="100"/>
        <end position="118"/>
    </location>
</feature>
<dbReference type="RefSeq" id="WP_153533076.1">
    <property type="nucleotide sequence ID" value="NZ_WEGH01000002.1"/>
</dbReference>
<evidence type="ECO:0000313" key="3">
    <source>
        <dbReference type="Proteomes" id="UP000487268"/>
    </source>
</evidence>
<comment type="caution">
    <text evidence="2">The sequence shown here is derived from an EMBL/GenBank/DDBJ whole genome shotgun (WGS) entry which is preliminary data.</text>
</comment>
<keyword evidence="1" id="KW-1133">Transmembrane helix</keyword>
<keyword evidence="1" id="KW-0472">Membrane</keyword>
<reference evidence="2 3" key="1">
    <citation type="submission" date="2019-10" db="EMBL/GenBank/DDBJ databases">
        <title>Actinomadura rubteroloni sp. nov. and Actinomadura macrotermitis sp. nov., isolated from the gut of fungus growing-termite Macrotermes natalensis.</title>
        <authorList>
            <person name="Benndorf R."/>
            <person name="Martin K."/>
            <person name="Kuefner M."/>
            <person name="De Beer W."/>
            <person name="Kaster A.-K."/>
            <person name="Vollmers J."/>
            <person name="Poulsen M."/>
            <person name="Beemelmanns C."/>
        </authorList>
    </citation>
    <scope>NUCLEOTIDE SEQUENCE [LARGE SCALE GENOMIC DNA]</scope>
    <source>
        <strain evidence="2 3">RB68</strain>
    </source>
</reference>
<dbReference type="EMBL" id="WEGH01000002">
    <property type="protein sequence ID" value="MQY04935.1"/>
    <property type="molecule type" value="Genomic_DNA"/>
</dbReference>
<keyword evidence="3" id="KW-1185">Reference proteome</keyword>
<proteinExistence type="predicted"/>
<feature type="transmembrane region" description="Helical" evidence="1">
    <location>
        <begin position="152"/>
        <end position="171"/>
    </location>
</feature>
<evidence type="ECO:0000256" key="1">
    <source>
        <dbReference type="SAM" id="Phobius"/>
    </source>
</evidence>
<dbReference type="Proteomes" id="UP000487268">
    <property type="component" value="Unassembled WGS sequence"/>
</dbReference>
<name>A0A7K0BUQ2_9ACTN</name>
<protein>
    <submittedName>
        <fullName evidence="2">Uncharacterized protein</fullName>
    </submittedName>
</protein>